<keyword evidence="2" id="KW-1185">Reference proteome</keyword>
<dbReference type="InParanoid" id="D6X0Q1"/>
<reference evidence="1 2" key="1">
    <citation type="journal article" date="2008" name="Nature">
        <title>The genome of the model beetle and pest Tribolium castaneum.</title>
        <authorList>
            <consortium name="Tribolium Genome Sequencing Consortium"/>
            <person name="Richards S."/>
            <person name="Gibbs R.A."/>
            <person name="Weinstock G.M."/>
            <person name="Brown S.J."/>
            <person name="Denell R."/>
            <person name="Beeman R.W."/>
            <person name="Gibbs R."/>
            <person name="Beeman R.W."/>
            <person name="Brown S.J."/>
            <person name="Bucher G."/>
            <person name="Friedrich M."/>
            <person name="Grimmelikhuijzen C.J."/>
            <person name="Klingler M."/>
            <person name="Lorenzen M."/>
            <person name="Richards S."/>
            <person name="Roth S."/>
            <person name="Schroder R."/>
            <person name="Tautz D."/>
            <person name="Zdobnov E.M."/>
            <person name="Muzny D."/>
            <person name="Gibbs R.A."/>
            <person name="Weinstock G.M."/>
            <person name="Attaway T."/>
            <person name="Bell S."/>
            <person name="Buhay C.J."/>
            <person name="Chandrabose M.N."/>
            <person name="Chavez D."/>
            <person name="Clerk-Blankenburg K.P."/>
            <person name="Cree A."/>
            <person name="Dao M."/>
            <person name="Davis C."/>
            <person name="Chacko J."/>
            <person name="Dinh H."/>
            <person name="Dugan-Rocha S."/>
            <person name="Fowler G."/>
            <person name="Garner T.T."/>
            <person name="Garnes J."/>
            <person name="Gnirke A."/>
            <person name="Hawes A."/>
            <person name="Hernandez J."/>
            <person name="Hines S."/>
            <person name="Holder M."/>
            <person name="Hume J."/>
            <person name="Jhangiani S.N."/>
            <person name="Joshi V."/>
            <person name="Khan Z.M."/>
            <person name="Jackson L."/>
            <person name="Kovar C."/>
            <person name="Kowis A."/>
            <person name="Lee S."/>
            <person name="Lewis L.R."/>
            <person name="Margolis J."/>
            <person name="Morgan M."/>
            <person name="Nazareth L.V."/>
            <person name="Nguyen N."/>
            <person name="Okwuonu G."/>
            <person name="Parker D."/>
            <person name="Richards S."/>
            <person name="Ruiz S.J."/>
            <person name="Santibanez J."/>
            <person name="Savard J."/>
            <person name="Scherer S.E."/>
            <person name="Schneider B."/>
            <person name="Sodergren E."/>
            <person name="Tautz D."/>
            <person name="Vattahil S."/>
            <person name="Villasana D."/>
            <person name="White C.S."/>
            <person name="Wright R."/>
            <person name="Park Y."/>
            <person name="Beeman R.W."/>
            <person name="Lord J."/>
            <person name="Oppert B."/>
            <person name="Lorenzen M."/>
            <person name="Brown S."/>
            <person name="Wang L."/>
            <person name="Savard J."/>
            <person name="Tautz D."/>
            <person name="Richards S."/>
            <person name="Weinstock G."/>
            <person name="Gibbs R.A."/>
            <person name="Liu Y."/>
            <person name="Worley K."/>
            <person name="Weinstock G."/>
            <person name="Elsik C.G."/>
            <person name="Reese J.T."/>
            <person name="Elhaik E."/>
            <person name="Landan G."/>
            <person name="Graur D."/>
            <person name="Arensburger P."/>
            <person name="Atkinson P."/>
            <person name="Beeman R.W."/>
            <person name="Beidler J."/>
            <person name="Brown S.J."/>
            <person name="Demuth J.P."/>
            <person name="Drury D.W."/>
            <person name="Du Y.Z."/>
            <person name="Fujiwara H."/>
            <person name="Lorenzen M."/>
            <person name="Maselli V."/>
            <person name="Osanai M."/>
            <person name="Park Y."/>
            <person name="Robertson H.M."/>
            <person name="Tu Z."/>
            <person name="Wang J.J."/>
            <person name="Wang S."/>
            <person name="Richards S."/>
            <person name="Song H."/>
            <person name="Zhang L."/>
            <person name="Sodergren E."/>
            <person name="Werner D."/>
            <person name="Stanke M."/>
            <person name="Morgenstern B."/>
            <person name="Solovyev V."/>
            <person name="Kosarev P."/>
            <person name="Brown G."/>
            <person name="Chen H.C."/>
            <person name="Ermolaeva O."/>
            <person name="Hlavina W."/>
            <person name="Kapustin Y."/>
            <person name="Kiryutin B."/>
            <person name="Kitts P."/>
            <person name="Maglott D."/>
            <person name="Pruitt K."/>
            <person name="Sapojnikov V."/>
            <person name="Souvorov A."/>
            <person name="Mackey A.J."/>
            <person name="Waterhouse R.M."/>
            <person name="Wyder S."/>
            <person name="Zdobnov E.M."/>
            <person name="Zdobnov E.M."/>
            <person name="Wyder S."/>
            <person name="Kriventseva E.V."/>
            <person name="Kadowaki T."/>
            <person name="Bork P."/>
            <person name="Aranda M."/>
            <person name="Bao R."/>
            <person name="Beermann A."/>
            <person name="Berns N."/>
            <person name="Bolognesi R."/>
            <person name="Bonneton F."/>
            <person name="Bopp D."/>
            <person name="Brown S.J."/>
            <person name="Bucher G."/>
            <person name="Butts T."/>
            <person name="Chaumot A."/>
            <person name="Denell R.E."/>
            <person name="Ferrier D.E."/>
            <person name="Friedrich M."/>
            <person name="Gordon C.M."/>
            <person name="Jindra M."/>
            <person name="Klingler M."/>
            <person name="Lan Q."/>
            <person name="Lattorff H.M."/>
            <person name="Laudet V."/>
            <person name="von Levetsow C."/>
            <person name="Liu Z."/>
            <person name="Lutz R."/>
            <person name="Lynch J.A."/>
            <person name="da Fonseca R.N."/>
            <person name="Posnien N."/>
            <person name="Reuter R."/>
            <person name="Roth S."/>
            <person name="Savard J."/>
            <person name="Schinko J.B."/>
            <person name="Schmitt C."/>
            <person name="Schoppmeier M."/>
            <person name="Schroder R."/>
            <person name="Shippy T.D."/>
            <person name="Simonnet F."/>
            <person name="Marques-Souza H."/>
            <person name="Tautz D."/>
            <person name="Tomoyasu Y."/>
            <person name="Trauner J."/>
            <person name="Van der Zee M."/>
            <person name="Vervoort M."/>
            <person name="Wittkopp N."/>
            <person name="Wimmer E.A."/>
            <person name="Yang X."/>
            <person name="Jones A.K."/>
            <person name="Sattelle D.B."/>
            <person name="Ebert P.R."/>
            <person name="Nelson D."/>
            <person name="Scott J.G."/>
            <person name="Beeman R.W."/>
            <person name="Muthukrishnan S."/>
            <person name="Kramer K.J."/>
            <person name="Arakane Y."/>
            <person name="Beeman R.W."/>
            <person name="Zhu Q."/>
            <person name="Hogenkamp D."/>
            <person name="Dixit R."/>
            <person name="Oppert B."/>
            <person name="Jiang H."/>
            <person name="Zou Z."/>
            <person name="Marshall J."/>
            <person name="Elpidina E."/>
            <person name="Vinokurov K."/>
            <person name="Oppert C."/>
            <person name="Zou Z."/>
            <person name="Evans J."/>
            <person name="Lu Z."/>
            <person name="Zhao P."/>
            <person name="Sumathipala N."/>
            <person name="Altincicek B."/>
            <person name="Vilcinskas A."/>
            <person name="Williams M."/>
            <person name="Hultmark D."/>
            <person name="Hetru C."/>
            <person name="Jiang H."/>
            <person name="Grimmelikhuijzen C.J."/>
            <person name="Hauser F."/>
            <person name="Cazzamali G."/>
            <person name="Williamson M."/>
            <person name="Park Y."/>
            <person name="Li B."/>
            <person name="Tanaka Y."/>
            <person name="Predel R."/>
            <person name="Neupert S."/>
            <person name="Schachtner J."/>
            <person name="Verleyen P."/>
            <person name="Raible F."/>
            <person name="Bork P."/>
            <person name="Friedrich M."/>
            <person name="Walden K.K."/>
            <person name="Robertson H.M."/>
            <person name="Angeli S."/>
            <person name="Foret S."/>
            <person name="Bucher G."/>
            <person name="Schuetz S."/>
            <person name="Maleszka R."/>
            <person name="Wimmer E.A."/>
            <person name="Beeman R.W."/>
            <person name="Lorenzen M."/>
            <person name="Tomoyasu Y."/>
            <person name="Miller S.C."/>
            <person name="Grossmann D."/>
            <person name="Bucher G."/>
        </authorList>
    </citation>
    <scope>NUCLEOTIDE SEQUENCE [LARGE SCALE GENOMIC DNA]</scope>
    <source>
        <strain evidence="1 2">Georgia GA2</strain>
    </source>
</reference>
<organism evidence="1 2">
    <name type="scientific">Tribolium castaneum</name>
    <name type="common">Red flour beetle</name>
    <dbReference type="NCBI Taxonomy" id="7070"/>
    <lineage>
        <taxon>Eukaryota</taxon>
        <taxon>Metazoa</taxon>
        <taxon>Ecdysozoa</taxon>
        <taxon>Arthropoda</taxon>
        <taxon>Hexapoda</taxon>
        <taxon>Insecta</taxon>
        <taxon>Pterygota</taxon>
        <taxon>Neoptera</taxon>
        <taxon>Endopterygota</taxon>
        <taxon>Coleoptera</taxon>
        <taxon>Polyphaga</taxon>
        <taxon>Cucujiformia</taxon>
        <taxon>Tenebrionidae</taxon>
        <taxon>Tenebrionidae incertae sedis</taxon>
        <taxon>Tribolium</taxon>
    </lineage>
</organism>
<gene>
    <name evidence="1" type="primary">AUGUSTUS-3.0.2_12165</name>
    <name evidence="1" type="ORF">TcasGA2_TC012165</name>
</gene>
<proteinExistence type="predicted"/>
<dbReference type="eggNOG" id="ENOG502SZCR">
    <property type="taxonomic scope" value="Eukaryota"/>
</dbReference>
<reference evidence="1 2" key="2">
    <citation type="journal article" date="2010" name="Nucleic Acids Res.">
        <title>BeetleBase in 2010: revisions to provide comprehensive genomic information for Tribolium castaneum.</title>
        <authorList>
            <person name="Kim H.S."/>
            <person name="Murphy T."/>
            <person name="Xia J."/>
            <person name="Caragea D."/>
            <person name="Park Y."/>
            <person name="Beeman R.W."/>
            <person name="Lorenzen M.D."/>
            <person name="Butcher S."/>
            <person name="Manak J.R."/>
            <person name="Brown S.J."/>
        </authorList>
    </citation>
    <scope>GENOME REANNOTATION</scope>
    <source>
        <strain evidence="1 2">Georgia GA2</strain>
    </source>
</reference>
<evidence type="ECO:0000313" key="2">
    <source>
        <dbReference type="Proteomes" id="UP000007266"/>
    </source>
</evidence>
<protein>
    <submittedName>
        <fullName evidence="1">Uncharacterized protein</fullName>
    </submittedName>
</protein>
<dbReference type="AlphaFoldDB" id="D6X0Q1"/>
<dbReference type="HOGENOM" id="CLU_2161608_0_0_1"/>
<name>D6X0Q1_TRICA</name>
<dbReference type="Proteomes" id="UP000007266">
    <property type="component" value="Linkage group 9"/>
</dbReference>
<dbReference type="EMBL" id="KQ971371">
    <property type="protein sequence ID" value="EFA09997.1"/>
    <property type="molecule type" value="Genomic_DNA"/>
</dbReference>
<evidence type="ECO:0000313" key="1">
    <source>
        <dbReference type="EMBL" id="EFA09997.1"/>
    </source>
</evidence>
<sequence length="111" mass="11444">MNSDLVVEALVGHVFVDLAAGVAFAENEALEVDVEGFLHYGMEGLLELAGGLRGRVVGGEDAGDFVLEDGEPGGGVLGVAFDAVQPPPDGVAAVEAGRKINERWMIAVIVI</sequence>
<accession>D6X0Q1</accession>